<dbReference type="CDD" id="cd01948">
    <property type="entry name" value="EAL"/>
    <property type="match status" value="1"/>
</dbReference>
<dbReference type="SUPFAM" id="SSF52129">
    <property type="entry name" value="Caspase-like"/>
    <property type="match status" value="1"/>
</dbReference>
<dbReference type="SUPFAM" id="SSF141868">
    <property type="entry name" value="EAL domain-like"/>
    <property type="match status" value="1"/>
</dbReference>
<dbReference type="PANTHER" id="PTHR33121">
    <property type="entry name" value="CYCLIC DI-GMP PHOSPHODIESTERASE PDEF"/>
    <property type="match status" value="1"/>
</dbReference>
<dbReference type="InterPro" id="IPR050706">
    <property type="entry name" value="Cyclic-di-GMP_PDE-like"/>
</dbReference>
<dbReference type="PROSITE" id="PS50883">
    <property type="entry name" value="EAL"/>
    <property type="match status" value="1"/>
</dbReference>
<dbReference type="GO" id="GO:0004197">
    <property type="term" value="F:cysteine-type endopeptidase activity"/>
    <property type="evidence" value="ECO:0007669"/>
    <property type="project" value="InterPro"/>
</dbReference>
<evidence type="ECO:0000313" key="2">
    <source>
        <dbReference type="EMBL" id="QDU66501.1"/>
    </source>
</evidence>
<dbReference type="EC" id="3.1.4.52" evidence="2"/>
<dbReference type="Gene3D" id="3.20.20.450">
    <property type="entry name" value="EAL domain"/>
    <property type="match status" value="1"/>
</dbReference>
<dbReference type="SMART" id="SM00052">
    <property type="entry name" value="EAL"/>
    <property type="match status" value="1"/>
</dbReference>
<dbReference type="Pfam" id="PF00563">
    <property type="entry name" value="EAL"/>
    <property type="match status" value="1"/>
</dbReference>
<protein>
    <submittedName>
        <fullName evidence="2">Cyclic di-GMP phosphodiesterase YfgF</fullName>
        <ecNumber evidence="2">3.1.4.52</ecNumber>
    </submittedName>
</protein>
<proteinExistence type="predicted"/>
<dbReference type="GO" id="GO:0006508">
    <property type="term" value="P:proteolysis"/>
    <property type="evidence" value="ECO:0007669"/>
    <property type="project" value="InterPro"/>
</dbReference>
<gene>
    <name evidence="2" type="primary">yfgF</name>
    <name evidence="2" type="ORF">Pla133_15750</name>
</gene>
<dbReference type="InterPro" id="IPR001633">
    <property type="entry name" value="EAL_dom"/>
</dbReference>
<keyword evidence="3" id="KW-1185">Reference proteome</keyword>
<accession>A0A518BHQ5</accession>
<evidence type="ECO:0000313" key="3">
    <source>
        <dbReference type="Proteomes" id="UP000316921"/>
    </source>
</evidence>
<dbReference type="RefSeq" id="WP_145064332.1">
    <property type="nucleotide sequence ID" value="NZ_CP036287.1"/>
</dbReference>
<feature type="domain" description="EAL" evidence="1">
    <location>
        <begin position="482"/>
        <end position="754"/>
    </location>
</feature>
<dbReference type="AlphaFoldDB" id="A0A518BHQ5"/>
<name>A0A518BHQ5_9BACT</name>
<evidence type="ECO:0000259" key="1">
    <source>
        <dbReference type="PROSITE" id="PS50883"/>
    </source>
</evidence>
<dbReference type="InterPro" id="IPR011600">
    <property type="entry name" value="Pept_C14_caspase"/>
</dbReference>
<dbReference type="Pfam" id="PF00656">
    <property type="entry name" value="Peptidase_C14"/>
    <property type="match status" value="1"/>
</dbReference>
<dbReference type="Proteomes" id="UP000316921">
    <property type="component" value="Chromosome"/>
</dbReference>
<reference evidence="2 3" key="1">
    <citation type="submission" date="2019-02" db="EMBL/GenBank/DDBJ databases">
        <title>Deep-cultivation of Planctomycetes and their phenomic and genomic characterization uncovers novel biology.</title>
        <authorList>
            <person name="Wiegand S."/>
            <person name="Jogler M."/>
            <person name="Boedeker C."/>
            <person name="Pinto D."/>
            <person name="Vollmers J."/>
            <person name="Rivas-Marin E."/>
            <person name="Kohn T."/>
            <person name="Peeters S.H."/>
            <person name="Heuer A."/>
            <person name="Rast P."/>
            <person name="Oberbeckmann S."/>
            <person name="Bunk B."/>
            <person name="Jeske O."/>
            <person name="Meyerdierks A."/>
            <person name="Storesund J.E."/>
            <person name="Kallscheuer N."/>
            <person name="Luecker S."/>
            <person name="Lage O.M."/>
            <person name="Pohl T."/>
            <person name="Merkel B.J."/>
            <person name="Hornburger P."/>
            <person name="Mueller R.-W."/>
            <person name="Bruemmer F."/>
            <person name="Labrenz M."/>
            <person name="Spormann A.M."/>
            <person name="Op den Camp H."/>
            <person name="Overmann J."/>
            <person name="Amann R."/>
            <person name="Jetten M.S.M."/>
            <person name="Mascher T."/>
            <person name="Medema M.H."/>
            <person name="Devos D.P."/>
            <person name="Kaster A.-K."/>
            <person name="Ovreas L."/>
            <person name="Rohde M."/>
            <person name="Galperin M.Y."/>
            <person name="Jogler C."/>
        </authorList>
    </citation>
    <scope>NUCLEOTIDE SEQUENCE [LARGE SCALE GENOMIC DNA]</scope>
    <source>
        <strain evidence="2 3">Pla133</strain>
    </source>
</reference>
<dbReference type="InterPro" id="IPR035919">
    <property type="entry name" value="EAL_sf"/>
</dbReference>
<sequence length="763" mass="83343">MNERYFALLIGVNRYVDPQLPPLSFAEKDCSDLRDALGDPAGGCFHPSNIELLLGEDATTDAVETALHRTVVSQRQAGDTVLVYFSGHGFTRDIGGRRHAYIATHDVSIRSLLTNPQRGLRMDFLHREILLQGAADRVICILDCCNSGSIVPAPIRDTKSGSDGVLYAPAATLRRSADQTGTDLVDRGFLADGTGRIALVACPHDAVSRESPSLENGVFTHFLIRGLRGAASEIDTGEVTVDSLLAHVRTSTPADQPPGRYGQDFGRIVLSRPGTGRTDPSTAPIRFQISSERAPGDAPAVTPLSHHLDSSLSFCTRFRGELDRASAEQGANLDAVILRALSACAGASLTFILREERETWAVRGRSPNDVAEGNRGSLLEGAVRAIGPSLENGTLFSRFQHGIIARHPDKGEVLGVPLTSQNPREAAILCSKEAEFGIKSDWLGRLVQAVYESSRQLTSINPALIEGHALDQLKSTYGFLPKPHIDRRFELFTDRLNELIIHFEPIVRLSPTELHICGWEALARDPLSLVAPTDLFEAAKLWGVDFSTELDLKLLRKAVQSYREARSATRDQRRPEDVQDLSVNVFASTLNRAAYEDALEDILADGLILPERLILEISESTQIPMAGADRGETLARFRIRLSEFVARLGVSFAIDDFGVGEGSIERLTGLSPECVKVDRSVLQNRFAAATIQFVLQLAGQERLRPARVIVEGVDGESLLGIEDLYALGVRYIQGYVVRRAAATLGRLDREVAEALMVRLRNGE</sequence>
<dbReference type="KEGG" id="pbap:Pla133_15750"/>
<dbReference type="InterPro" id="IPR029030">
    <property type="entry name" value="Caspase-like_dom_sf"/>
</dbReference>
<dbReference type="PANTHER" id="PTHR33121:SF70">
    <property type="entry name" value="SIGNALING PROTEIN YKOW"/>
    <property type="match status" value="1"/>
</dbReference>
<dbReference type="Gene3D" id="3.40.50.1460">
    <property type="match status" value="1"/>
</dbReference>
<keyword evidence="2" id="KW-0378">Hydrolase</keyword>
<organism evidence="2 3">
    <name type="scientific">Engelhardtia mirabilis</name>
    <dbReference type="NCBI Taxonomy" id="2528011"/>
    <lineage>
        <taxon>Bacteria</taxon>
        <taxon>Pseudomonadati</taxon>
        <taxon>Planctomycetota</taxon>
        <taxon>Planctomycetia</taxon>
        <taxon>Planctomycetia incertae sedis</taxon>
        <taxon>Engelhardtia</taxon>
    </lineage>
</organism>
<dbReference type="GO" id="GO:0071111">
    <property type="term" value="F:cyclic-guanylate-specific phosphodiesterase activity"/>
    <property type="evidence" value="ECO:0007669"/>
    <property type="project" value="UniProtKB-EC"/>
</dbReference>
<dbReference type="EMBL" id="CP036287">
    <property type="protein sequence ID" value="QDU66501.1"/>
    <property type="molecule type" value="Genomic_DNA"/>
</dbReference>